<name>A0A9Q1QRD5_9CARY</name>
<keyword evidence="2" id="KW-1185">Reference proteome</keyword>
<evidence type="ECO:0000313" key="2">
    <source>
        <dbReference type="Proteomes" id="UP001153076"/>
    </source>
</evidence>
<proteinExistence type="predicted"/>
<sequence>MSNIKSGYYNSCDAKRSYCVICQSWLRIMCLDLSSFKVFSPCEHYNHPPYPCAWSEEMSSSLCVRRDMEIDIYIYMVTPLTTKRKVHLLKFNSNIMALLFDIETAMVREVYDEINLSCTSKALFQTVFGPRQICMVLAMCGGYRQAAYNSFFLGNALSD</sequence>
<dbReference type="Proteomes" id="UP001153076">
    <property type="component" value="Unassembled WGS sequence"/>
</dbReference>
<gene>
    <name evidence="1" type="ORF">Cgig2_032496</name>
</gene>
<dbReference type="AlphaFoldDB" id="A0A9Q1QRD5"/>
<dbReference type="EMBL" id="JAKOGI010000012">
    <property type="protein sequence ID" value="KAJ8450871.1"/>
    <property type="molecule type" value="Genomic_DNA"/>
</dbReference>
<comment type="caution">
    <text evidence="1">The sequence shown here is derived from an EMBL/GenBank/DDBJ whole genome shotgun (WGS) entry which is preliminary data.</text>
</comment>
<evidence type="ECO:0000313" key="1">
    <source>
        <dbReference type="EMBL" id="KAJ8450871.1"/>
    </source>
</evidence>
<protein>
    <submittedName>
        <fullName evidence="1">Uncharacterized protein</fullName>
    </submittedName>
</protein>
<accession>A0A9Q1QRD5</accession>
<reference evidence="1" key="1">
    <citation type="submission" date="2022-04" db="EMBL/GenBank/DDBJ databases">
        <title>Carnegiea gigantea Genome sequencing and assembly v2.</title>
        <authorList>
            <person name="Copetti D."/>
            <person name="Sanderson M.J."/>
            <person name="Burquez A."/>
            <person name="Wojciechowski M.F."/>
        </authorList>
    </citation>
    <scope>NUCLEOTIDE SEQUENCE</scope>
    <source>
        <strain evidence="1">SGP5-SGP5p</strain>
        <tissue evidence="1">Aerial part</tissue>
    </source>
</reference>
<organism evidence="1 2">
    <name type="scientific">Carnegiea gigantea</name>
    <dbReference type="NCBI Taxonomy" id="171969"/>
    <lineage>
        <taxon>Eukaryota</taxon>
        <taxon>Viridiplantae</taxon>
        <taxon>Streptophyta</taxon>
        <taxon>Embryophyta</taxon>
        <taxon>Tracheophyta</taxon>
        <taxon>Spermatophyta</taxon>
        <taxon>Magnoliopsida</taxon>
        <taxon>eudicotyledons</taxon>
        <taxon>Gunneridae</taxon>
        <taxon>Pentapetalae</taxon>
        <taxon>Caryophyllales</taxon>
        <taxon>Cactineae</taxon>
        <taxon>Cactaceae</taxon>
        <taxon>Cactoideae</taxon>
        <taxon>Echinocereeae</taxon>
        <taxon>Carnegiea</taxon>
    </lineage>
</organism>